<sequence>MLSMISTVHICLLGGSVDEENVLVT</sequence>
<evidence type="ECO:0000313" key="1">
    <source>
        <dbReference type="EMBL" id="JAH29929.1"/>
    </source>
</evidence>
<organism evidence="1">
    <name type="scientific">Anguilla anguilla</name>
    <name type="common">European freshwater eel</name>
    <name type="synonym">Muraena anguilla</name>
    <dbReference type="NCBI Taxonomy" id="7936"/>
    <lineage>
        <taxon>Eukaryota</taxon>
        <taxon>Metazoa</taxon>
        <taxon>Chordata</taxon>
        <taxon>Craniata</taxon>
        <taxon>Vertebrata</taxon>
        <taxon>Euteleostomi</taxon>
        <taxon>Actinopterygii</taxon>
        <taxon>Neopterygii</taxon>
        <taxon>Teleostei</taxon>
        <taxon>Anguilliformes</taxon>
        <taxon>Anguillidae</taxon>
        <taxon>Anguilla</taxon>
    </lineage>
</organism>
<dbReference type="EMBL" id="GBXM01078648">
    <property type="protein sequence ID" value="JAH29929.1"/>
    <property type="molecule type" value="Transcribed_RNA"/>
</dbReference>
<reference evidence="1" key="2">
    <citation type="journal article" date="2015" name="Fish Shellfish Immunol.">
        <title>Early steps in the European eel (Anguilla anguilla)-Vibrio vulnificus interaction in the gills: Role of the RtxA13 toxin.</title>
        <authorList>
            <person name="Callol A."/>
            <person name="Pajuelo D."/>
            <person name="Ebbesson L."/>
            <person name="Teles M."/>
            <person name="MacKenzie S."/>
            <person name="Amaro C."/>
        </authorList>
    </citation>
    <scope>NUCLEOTIDE SEQUENCE</scope>
</reference>
<proteinExistence type="predicted"/>
<accession>A0A0E9RLG4</accession>
<protein>
    <submittedName>
        <fullName evidence="1">Uncharacterized protein</fullName>
    </submittedName>
</protein>
<reference evidence="1" key="1">
    <citation type="submission" date="2014-11" db="EMBL/GenBank/DDBJ databases">
        <authorList>
            <person name="Amaro Gonzalez C."/>
        </authorList>
    </citation>
    <scope>NUCLEOTIDE SEQUENCE</scope>
</reference>
<dbReference type="AlphaFoldDB" id="A0A0E9RLG4"/>
<name>A0A0E9RLG4_ANGAN</name>